<protein>
    <submittedName>
        <fullName evidence="3">Glycoside hydrolase family 18</fullName>
    </submittedName>
</protein>
<dbReference type="AlphaFoldDB" id="A0A0G0WWC2"/>
<evidence type="ECO:0000313" key="4">
    <source>
        <dbReference type="Proteomes" id="UP000034163"/>
    </source>
</evidence>
<dbReference type="Proteomes" id="UP000034163">
    <property type="component" value="Unassembled WGS sequence"/>
</dbReference>
<organism evidence="3 4">
    <name type="scientific">candidate division WWE3 bacterium GW2011_GWB1_41_6</name>
    <dbReference type="NCBI Taxonomy" id="1619112"/>
    <lineage>
        <taxon>Bacteria</taxon>
        <taxon>Katanobacteria</taxon>
    </lineage>
</organism>
<keyword evidence="1" id="KW-1133">Transmembrane helix</keyword>
<feature type="transmembrane region" description="Helical" evidence="1">
    <location>
        <begin position="15"/>
        <end position="35"/>
    </location>
</feature>
<gene>
    <name evidence="3" type="ORF">UU72_C0008G0042</name>
</gene>
<dbReference type="PANTHER" id="PTHR46066">
    <property type="entry name" value="CHITINASE DOMAIN-CONTAINING PROTEIN 1 FAMILY MEMBER"/>
    <property type="match status" value="1"/>
</dbReference>
<dbReference type="GO" id="GO:0008061">
    <property type="term" value="F:chitin binding"/>
    <property type="evidence" value="ECO:0007669"/>
    <property type="project" value="InterPro"/>
</dbReference>
<accession>A0A0G0WWC2</accession>
<dbReference type="Gene3D" id="3.10.50.10">
    <property type="match status" value="1"/>
</dbReference>
<keyword evidence="3" id="KW-0378">Hydrolase</keyword>
<dbReference type="InterPro" id="IPR011583">
    <property type="entry name" value="Chitinase_II/V-like_cat"/>
</dbReference>
<feature type="domain" description="GH18" evidence="2">
    <location>
        <begin position="66"/>
        <end position="416"/>
    </location>
</feature>
<keyword evidence="1" id="KW-0472">Membrane</keyword>
<dbReference type="Pfam" id="PF00704">
    <property type="entry name" value="Glyco_hydro_18"/>
    <property type="match status" value="1"/>
</dbReference>
<evidence type="ECO:0000259" key="2">
    <source>
        <dbReference type="PROSITE" id="PS51910"/>
    </source>
</evidence>
<dbReference type="InterPro" id="IPR017853">
    <property type="entry name" value="GH"/>
</dbReference>
<proteinExistence type="predicted"/>
<dbReference type="SMART" id="SM00636">
    <property type="entry name" value="Glyco_18"/>
    <property type="match status" value="1"/>
</dbReference>
<dbReference type="PANTHER" id="PTHR46066:SF2">
    <property type="entry name" value="CHITINASE DOMAIN-CONTAINING PROTEIN 1"/>
    <property type="match status" value="1"/>
</dbReference>
<dbReference type="InterPro" id="IPR029070">
    <property type="entry name" value="Chitinase_insertion_sf"/>
</dbReference>
<dbReference type="GO" id="GO:0005975">
    <property type="term" value="P:carbohydrate metabolic process"/>
    <property type="evidence" value="ECO:0007669"/>
    <property type="project" value="InterPro"/>
</dbReference>
<dbReference type="SUPFAM" id="SSF51445">
    <property type="entry name" value="(Trans)glycosidases"/>
    <property type="match status" value="1"/>
</dbReference>
<evidence type="ECO:0000313" key="3">
    <source>
        <dbReference type="EMBL" id="KKS17060.1"/>
    </source>
</evidence>
<dbReference type="GO" id="GO:0016787">
    <property type="term" value="F:hydrolase activity"/>
    <property type="evidence" value="ECO:0007669"/>
    <property type="project" value="UniProtKB-KW"/>
</dbReference>
<reference evidence="3 4" key="1">
    <citation type="journal article" date="2015" name="Nature">
        <title>rRNA introns, odd ribosomes, and small enigmatic genomes across a large radiation of phyla.</title>
        <authorList>
            <person name="Brown C.T."/>
            <person name="Hug L.A."/>
            <person name="Thomas B.C."/>
            <person name="Sharon I."/>
            <person name="Castelle C.J."/>
            <person name="Singh A."/>
            <person name="Wilkins M.J."/>
            <person name="Williams K.H."/>
            <person name="Banfield J.F."/>
        </authorList>
    </citation>
    <scope>NUCLEOTIDE SEQUENCE [LARGE SCALE GENOMIC DNA]</scope>
</reference>
<dbReference type="Gene3D" id="3.20.20.80">
    <property type="entry name" value="Glycosidases"/>
    <property type="match status" value="1"/>
</dbReference>
<dbReference type="PROSITE" id="PS51910">
    <property type="entry name" value="GH18_2"/>
    <property type="match status" value="1"/>
</dbReference>
<name>A0A0G0WWC2_UNCKA</name>
<keyword evidence="1" id="KW-0812">Transmembrane</keyword>
<evidence type="ECO:0000256" key="1">
    <source>
        <dbReference type="SAM" id="Phobius"/>
    </source>
</evidence>
<sequence>MINYFLYNNKVKKEVIIASFLLTLGIFLGISGTYLQRIEASENLITPYSDTFSVFSMLKQQEKPKYTVYGFLPYWTINKAKYLQFDKLTDLAYFGLNINADGTFKKIQDDGIVDPGYNNWRNNKDLKEVIEKSKIEGVRVSLTVISHESDTSDYFLGCRSCWDKLADEVIKELDYHQINSVHLNFEYADYTDGDKADQYTEFSDFINRKLDAKYGDSYTVVSTFADSLVKPRVTKVQDLVNVVDGIFIMAYDFHRPSSDQSGPVAPVGGIGVHAEYDIKTMIKDYLAHAPASKLILGVPYYGYNWVVTSSNPNSARIPGNDYIGFSQSQTYENVMETILRAKPNLNWDVLGLTPYFSYVSPETGSVRQVYYENEESLKAKYELAKNNNFAGVGIWALGYDGGYQELWKLLNDEFVL</sequence>
<comment type="caution">
    <text evidence="3">The sequence shown here is derived from an EMBL/GenBank/DDBJ whole genome shotgun (WGS) entry which is preliminary data.</text>
</comment>
<dbReference type="EMBL" id="LCBS01000008">
    <property type="protein sequence ID" value="KKS17060.1"/>
    <property type="molecule type" value="Genomic_DNA"/>
</dbReference>
<dbReference type="InterPro" id="IPR001223">
    <property type="entry name" value="Glyco_hydro18_cat"/>
</dbReference>